<dbReference type="AlphaFoldDB" id="M4BB20"/>
<evidence type="ECO:0000313" key="1">
    <source>
        <dbReference type="EnsemblProtists" id="HpaP803481"/>
    </source>
</evidence>
<dbReference type="HOGENOM" id="CLU_2431684_0_0_1"/>
<dbReference type="EnsemblProtists" id="HpaT803481">
    <property type="protein sequence ID" value="HpaP803481"/>
    <property type="gene ID" value="HpaG803481"/>
</dbReference>
<reference evidence="1" key="2">
    <citation type="submission" date="2015-06" db="UniProtKB">
        <authorList>
            <consortium name="EnsemblProtists"/>
        </authorList>
    </citation>
    <scope>IDENTIFICATION</scope>
    <source>
        <strain evidence="1">Emoy2</strain>
    </source>
</reference>
<dbReference type="EMBL" id="JH598083">
    <property type="status" value="NOT_ANNOTATED_CDS"/>
    <property type="molecule type" value="Genomic_DNA"/>
</dbReference>
<reference evidence="2" key="1">
    <citation type="journal article" date="2010" name="Science">
        <title>Signatures of adaptation to obligate biotrophy in the Hyaloperonospora arabidopsidis genome.</title>
        <authorList>
            <person name="Baxter L."/>
            <person name="Tripathy S."/>
            <person name="Ishaque N."/>
            <person name="Boot N."/>
            <person name="Cabral A."/>
            <person name="Kemen E."/>
            <person name="Thines M."/>
            <person name="Ah-Fong A."/>
            <person name="Anderson R."/>
            <person name="Badejoko W."/>
            <person name="Bittner-Eddy P."/>
            <person name="Boore J.L."/>
            <person name="Chibucos M.C."/>
            <person name="Coates M."/>
            <person name="Dehal P."/>
            <person name="Delehaunty K."/>
            <person name="Dong S."/>
            <person name="Downton P."/>
            <person name="Dumas B."/>
            <person name="Fabro G."/>
            <person name="Fronick C."/>
            <person name="Fuerstenberg S.I."/>
            <person name="Fulton L."/>
            <person name="Gaulin E."/>
            <person name="Govers F."/>
            <person name="Hughes L."/>
            <person name="Humphray S."/>
            <person name="Jiang R.H."/>
            <person name="Judelson H."/>
            <person name="Kamoun S."/>
            <person name="Kyung K."/>
            <person name="Meijer H."/>
            <person name="Minx P."/>
            <person name="Morris P."/>
            <person name="Nelson J."/>
            <person name="Phuntumart V."/>
            <person name="Qutob D."/>
            <person name="Rehmany A."/>
            <person name="Rougon-Cardoso A."/>
            <person name="Ryden P."/>
            <person name="Torto-Alalibo T."/>
            <person name="Studholme D."/>
            <person name="Wang Y."/>
            <person name="Win J."/>
            <person name="Wood J."/>
            <person name="Clifton S.W."/>
            <person name="Rogers J."/>
            <person name="Van den Ackerveken G."/>
            <person name="Jones J.D."/>
            <person name="McDowell J.M."/>
            <person name="Beynon J."/>
            <person name="Tyler B.M."/>
        </authorList>
    </citation>
    <scope>NUCLEOTIDE SEQUENCE [LARGE SCALE GENOMIC DNA]</scope>
    <source>
        <strain evidence="2">Emoy2</strain>
    </source>
</reference>
<keyword evidence="2" id="KW-1185">Reference proteome</keyword>
<proteinExistence type="predicted"/>
<accession>M4BB20</accession>
<sequence>MNSARVYVRLYSGTTQFETNDKVLELPPPPLNWKDVIAAMVAAVGKTSEYEEAETTSKVRLFLLPTEATAERSLVTFWCPGERPVCHLSAG</sequence>
<protein>
    <submittedName>
        <fullName evidence="1">Uncharacterized protein</fullName>
    </submittedName>
</protein>
<evidence type="ECO:0000313" key="2">
    <source>
        <dbReference type="Proteomes" id="UP000011713"/>
    </source>
</evidence>
<name>M4BB20_HYAAE</name>
<dbReference type="InParanoid" id="M4BB20"/>
<dbReference type="VEuPathDB" id="FungiDB:HpaG803481"/>
<dbReference type="Proteomes" id="UP000011713">
    <property type="component" value="Unassembled WGS sequence"/>
</dbReference>
<organism evidence="1 2">
    <name type="scientific">Hyaloperonospora arabidopsidis (strain Emoy2)</name>
    <name type="common">Downy mildew agent</name>
    <name type="synonym">Peronospora arabidopsidis</name>
    <dbReference type="NCBI Taxonomy" id="559515"/>
    <lineage>
        <taxon>Eukaryota</taxon>
        <taxon>Sar</taxon>
        <taxon>Stramenopiles</taxon>
        <taxon>Oomycota</taxon>
        <taxon>Peronosporomycetes</taxon>
        <taxon>Peronosporales</taxon>
        <taxon>Peronosporaceae</taxon>
        <taxon>Hyaloperonospora</taxon>
    </lineage>
</organism>